<feature type="compositionally biased region" description="Polar residues" evidence="1">
    <location>
        <begin position="127"/>
        <end position="145"/>
    </location>
</feature>
<dbReference type="Gene3D" id="3.20.20.450">
    <property type="entry name" value="EAL domain"/>
    <property type="match status" value="1"/>
</dbReference>
<dbReference type="CDD" id="cd01948">
    <property type="entry name" value="EAL"/>
    <property type="match status" value="1"/>
</dbReference>
<keyword evidence="2" id="KW-0812">Transmembrane</keyword>
<dbReference type="PROSITE" id="PS50883">
    <property type="entry name" value="EAL"/>
    <property type="match status" value="1"/>
</dbReference>
<dbReference type="SUPFAM" id="SSF55073">
    <property type="entry name" value="Nucleotide cyclase"/>
    <property type="match status" value="1"/>
</dbReference>
<dbReference type="InterPro" id="IPR000160">
    <property type="entry name" value="GGDEF_dom"/>
</dbReference>
<protein>
    <submittedName>
        <fullName evidence="5">Protein-glutamate O-methyltransferase</fullName>
    </submittedName>
</protein>
<dbReference type="Proteomes" id="UP000258927">
    <property type="component" value="Chromosome"/>
</dbReference>
<dbReference type="PANTHER" id="PTHR44757:SF2">
    <property type="entry name" value="BIOFILM ARCHITECTURE MAINTENANCE PROTEIN MBAA"/>
    <property type="match status" value="1"/>
</dbReference>
<evidence type="ECO:0000313" key="6">
    <source>
        <dbReference type="Proteomes" id="UP000258927"/>
    </source>
</evidence>
<evidence type="ECO:0000259" key="4">
    <source>
        <dbReference type="PROSITE" id="PS50887"/>
    </source>
</evidence>
<keyword evidence="5" id="KW-0489">Methyltransferase</keyword>
<dbReference type="Gene3D" id="3.30.70.270">
    <property type="match status" value="1"/>
</dbReference>
<dbReference type="CDD" id="cd01949">
    <property type="entry name" value="GGDEF"/>
    <property type="match status" value="1"/>
</dbReference>
<evidence type="ECO:0000256" key="2">
    <source>
        <dbReference type="SAM" id="Phobius"/>
    </source>
</evidence>
<gene>
    <name evidence="5" type="ORF">MXMO3_00254</name>
</gene>
<evidence type="ECO:0000256" key="1">
    <source>
        <dbReference type="SAM" id="MobiDB-lite"/>
    </source>
</evidence>
<dbReference type="Pfam" id="PF00563">
    <property type="entry name" value="EAL"/>
    <property type="match status" value="1"/>
</dbReference>
<keyword evidence="2" id="KW-1133">Transmembrane helix</keyword>
<feature type="domain" description="EAL" evidence="3">
    <location>
        <begin position="430"/>
        <end position="681"/>
    </location>
</feature>
<dbReference type="SUPFAM" id="SSF141868">
    <property type="entry name" value="EAL domain-like"/>
    <property type="match status" value="1"/>
</dbReference>
<dbReference type="InterPro" id="IPR035919">
    <property type="entry name" value="EAL_sf"/>
</dbReference>
<dbReference type="NCBIfam" id="TIGR00254">
    <property type="entry name" value="GGDEF"/>
    <property type="match status" value="1"/>
</dbReference>
<dbReference type="GO" id="GO:0032259">
    <property type="term" value="P:methylation"/>
    <property type="evidence" value="ECO:0007669"/>
    <property type="project" value="UniProtKB-KW"/>
</dbReference>
<sequence>MRLNSKGKSLFIIASLFTISIAVASIFMTQTIMDRLLRQDARTDGMGWAQSVADQTHNLDALLTGEPSFSLTERILGRLSTVGNIYSFEFLAPDGTRLFKTGSYHPATGADAAAYHAHEHAGPSPVATASTTPMTDMTAEHTQGAESDHVAGNAHDHSSPKVQGDHAKHMVRLATGNGFNDPLHFAEVTHPILKDGELAYSLRVRVDQTERFDLYQAAVWQITAVLAATALLVVGIPAIFHMRSRKQAELADRRAHYLAKHDPMTGLANRTNFLEKMQTACAEIGDGDGIIVLLSIDVDNFKEINDGYGHDVGDELLVQFAGQLKYECEHFDSIARIGGDEFAAFCRFDSEAEADEFVEALQRALSHPYEVKGHNMIATASIGAAYFPSKAENVTDLMKKSDIALYAAKTEGRNCAAIFAEHMEDEIAERRELEAILRRAVHNSDFELYFQPLYCQLKYQACGFEALMRLRDAKGNFIPPDKFIPVAEEMGIMDELGFQILNKGTKAAMKWPDHMRLAVNLSAAQFESGSLVDHVHAALEESKLPAARLELEITESLLMQNTQRNLRQLNALQELGVSIAMDDFGTGYSSLGYLWQFPFDKIKIDRSFLGGDEKDNAKAMQVISTIIALGHSLEMRVTAEGVETERQVEMLNKLKCDQLQGFYLGRPAPEAELSKYWEKDAISPTEKLKAV</sequence>
<proteinExistence type="predicted"/>
<dbReference type="KEGG" id="mmyr:MXMO3_00254"/>
<keyword evidence="2" id="KW-0472">Membrane</keyword>
<keyword evidence="6" id="KW-1185">Reference proteome</keyword>
<dbReference type="InterPro" id="IPR043128">
    <property type="entry name" value="Rev_trsase/Diguanyl_cyclase"/>
</dbReference>
<dbReference type="Pfam" id="PF00990">
    <property type="entry name" value="GGDEF"/>
    <property type="match status" value="1"/>
</dbReference>
<dbReference type="STRING" id="1122213.GCA_000423365_02968"/>
<feature type="region of interest" description="Disordered" evidence="1">
    <location>
        <begin position="116"/>
        <end position="163"/>
    </location>
</feature>
<dbReference type="GO" id="GO:0008168">
    <property type="term" value="F:methyltransferase activity"/>
    <property type="evidence" value="ECO:0007669"/>
    <property type="project" value="UniProtKB-KW"/>
</dbReference>
<accession>A0A2R4M9W8</accession>
<evidence type="ECO:0000313" key="5">
    <source>
        <dbReference type="EMBL" id="AVX02802.1"/>
    </source>
</evidence>
<organism evidence="5 6">
    <name type="scientific">Maritalea myrionectae</name>
    <dbReference type="NCBI Taxonomy" id="454601"/>
    <lineage>
        <taxon>Bacteria</taxon>
        <taxon>Pseudomonadati</taxon>
        <taxon>Pseudomonadota</taxon>
        <taxon>Alphaproteobacteria</taxon>
        <taxon>Hyphomicrobiales</taxon>
        <taxon>Devosiaceae</taxon>
        <taxon>Maritalea</taxon>
    </lineage>
</organism>
<dbReference type="InterPro" id="IPR029787">
    <property type="entry name" value="Nucleotide_cyclase"/>
</dbReference>
<dbReference type="EMBL" id="CP021330">
    <property type="protein sequence ID" value="AVX02802.1"/>
    <property type="molecule type" value="Genomic_DNA"/>
</dbReference>
<dbReference type="SMART" id="SM00267">
    <property type="entry name" value="GGDEF"/>
    <property type="match status" value="1"/>
</dbReference>
<dbReference type="InterPro" id="IPR001633">
    <property type="entry name" value="EAL_dom"/>
</dbReference>
<dbReference type="AlphaFoldDB" id="A0A2R4M9W8"/>
<dbReference type="PROSITE" id="PS50887">
    <property type="entry name" value="GGDEF"/>
    <property type="match status" value="1"/>
</dbReference>
<feature type="compositionally biased region" description="Basic and acidic residues" evidence="1">
    <location>
        <begin position="146"/>
        <end position="163"/>
    </location>
</feature>
<feature type="transmembrane region" description="Helical" evidence="2">
    <location>
        <begin position="218"/>
        <end position="240"/>
    </location>
</feature>
<reference evidence="5 6" key="1">
    <citation type="submission" date="2017-05" db="EMBL/GenBank/DDBJ databases">
        <title>Genome Analysis of Maritalea myrionectae HL2708#5.</title>
        <authorList>
            <consortium name="Cotde Inc.-PKNU"/>
            <person name="Jang D."/>
            <person name="Oh H.-M."/>
        </authorList>
    </citation>
    <scope>NUCLEOTIDE SEQUENCE [LARGE SCALE GENOMIC DNA]</scope>
    <source>
        <strain evidence="5 6">HL2708#5</strain>
    </source>
</reference>
<dbReference type="InterPro" id="IPR052155">
    <property type="entry name" value="Biofilm_reg_signaling"/>
</dbReference>
<name>A0A2R4M9W8_9HYPH</name>
<evidence type="ECO:0000259" key="3">
    <source>
        <dbReference type="PROSITE" id="PS50883"/>
    </source>
</evidence>
<feature type="domain" description="GGDEF" evidence="4">
    <location>
        <begin position="289"/>
        <end position="421"/>
    </location>
</feature>
<dbReference type="SMART" id="SM00052">
    <property type="entry name" value="EAL"/>
    <property type="match status" value="1"/>
</dbReference>
<dbReference type="PANTHER" id="PTHR44757">
    <property type="entry name" value="DIGUANYLATE CYCLASE DGCP"/>
    <property type="match status" value="1"/>
</dbReference>
<keyword evidence="5" id="KW-0808">Transferase</keyword>